<dbReference type="PANTHER" id="PTHR30036">
    <property type="entry name" value="D-XYLOSE-BINDING PERIPLASMIC PROTEIN"/>
    <property type="match status" value="1"/>
</dbReference>
<comment type="similarity">
    <text evidence="2">Belongs to the bacterial solute-binding protein 2 family.</text>
</comment>
<dbReference type="InterPro" id="IPR025997">
    <property type="entry name" value="SBP_2_dom"/>
</dbReference>
<accession>A0A1M6J2N0</accession>
<evidence type="ECO:0000313" key="4">
    <source>
        <dbReference type="EMBL" id="SHJ40897.1"/>
    </source>
</evidence>
<dbReference type="AlphaFoldDB" id="A0A1M6J2N0"/>
<reference evidence="4 5" key="1">
    <citation type="submission" date="2016-11" db="EMBL/GenBank/DDBJ databases">
        <authorList>
            <person name="Jaros S."/>
            <person name="Januszkiewicz K."/>
            <person name="Wedrychowicz H."/>
        </authorList>
    </citation>
    <scope>NUCLEOTIDE SEQUENCE [LARGE SCALE GENOMIC DNA]</scope>
    <source>
        <strain evidence="4 5">LMG 20594</strain>
    </source>
</reference>
<evidence type="ECO:0000259" key="3">
    <source>
        <dbReference type="Pfam" id="PF13407"/>
    </source>
</evidence>
<dbReference type="STRING" id="169427.SAMN05192548_1001349"/>
<evidence type="ECO:0000256" key="2">
    <source>
        <dbReference type="ARBA" id="ARBA00007639"/>
    </source>
</evidence>
<evidence type="ECO:0000313" key="5">
    <source>
        <dbReference type="Proteomes" id="UP000184395"/>
    </source>
</evidence>
<gene>
    <name evidence="4" type="ORF">SAMN05192548_1001349</name>
</gene>
<dbReference type="GO" id="GO:0030246">
    <property type="term" value="F:carbohydrate binding"/>
    <property type="evidence" value="ECO:0007669"/>
    <property type="project" value="TreeGrafter"/>
</dbReference>
<organism evidence="4 5">
    <name type="scientific">Paraburkholderia terricola</name>
    <dbReference type="NCBI Taxonomy" id="169427"/>
    <lineage>
        <taxon>Bacteria</taxon>
        <taxon>Pseudomonadati</taxon>
        <taxon>Pseudomonadota</taxon>
        <taxon>Betaproteobacteria</taxon>
        <taxon>Burkholderiales</taxon>
        <taxon>Burkholderiaceae</taxon>
        <taxon>Paraburkholderia</taxon>
    </lineage>
</organism>
<dbReference type="Gene3D" id="3.40.50.2300">
    <property type="match status" value="2"/>
</dbReference>
<name>A0A1M6J2N0_9BURK</name>
<dbReference type="EMBL" id="FRAB01000001">
    <property type="protein sequence ID" value="SHJ40897.1"/>
    <property type="molecule type" value="Genomic_DNA"/>
</dbReference>
<dbReference type="Proteomes" id="UP000184395">
    <property type="component" value="Unassembled WGS sequence"/>
</dbReference>
<dbReference type="InterPro" id="IPR028082">
    <property type="entry name" value="Peripla_BP_I"/>
</dbReference>
<feature type="domain" description="Periplasmic binding protein" evidence="3">
    <location>
        <begin position="6"/>
        <end position="120"/>
    </location>
</feature>
<proteinExistence type="inferred from homology"/>
<comment type="subcellular location">
    <subcellularLocation>
        <location evidence="1">Periplasm</location>
    </subcellularLocation>
</comment>
<protein>
    <submittedName>
        <fullName evidence="4">D-xylose transport system substrate-binding protein</fullName>
    </submittedName>
</protein>
<sequence length="138" mass="14867">MSKAYDELVKSKSCINVVYDTLTPGWDTAAAQREAEAALQKNPDIQAFLVMWDNGAQAVVQALKSAGKQQGQVWVTGSDASTPSLAYIAQGWQSQTTWTPIDKMARDAANIAHDLGTGKEPPAPSAVVNGVRTDYVKW</sequence>
<dbReference type="InterPro" id="IPR050555">
    <property type="entry name" value="Bact_Solute-Bind_Prot2"/>
</dbReference>
<dbReference type="GO" id="GO:0030288">
    <property type="term" value="C:outer membrane-bounded periplasmic space"/>
    <property type="evidence" value="ECO:0007669"/>
    <property type="project" value="TreeGrafter"/>
</dbReference>
<dbReference type="Pfam" id="PF13407">
    <property type="entry name" value="Peripla_BP_4"/>
    <property type="match status" value="1"/>
</dbReference>
<evidence type="ECO:0000256" key="1">
    <source>
        <dbReference type="ARBA" id="ARBA00004418"/>
    </source>
</evidence>
<dbReference type="SUPFAM" id="SSF53822">
    <property type="entry name" value="Periplasmic binding protein-like I"/>
    <property type="match status" value="1"/>
</dbReference>